<dbReference type="EMBL" id="CP002344">
    <property type="protein sequence ID" value="ADU50150.1"/>
    <property type="molecule type" value="Genomic_DNA"/>
</dbReference>
<dbReference type="STRING" id="644966.Tmar_0025"/>
<dbReference type="Proteomes" id="UP000008915">
    <property type="component" value="Chromosome"/>
</dbReference>
<evidence type="ECO:0000313" key="1">
    <source>
        <dbReference type="EMBL" id="ADU50150.1"/>
    </source>
</evidence>
<proteinExistence type="predicted"/>
<accession>E6SKG3</accession>
<dbReference type="HOGENOM" id="CLU_2636874_0_0_9"/>
<sequence>MDIRELVQAMDRRGKHIRGTGVWRENRELLVIACMACGREWFCWSPPPANWWLEVGRDCEHCGDAGDMDAVSGGARR</sequence>
<organism evidence="1 2">
    <name type="scientific">Thermaerobacter marianensis (strain ATCC 700841 / DSM 12885 / JCM 10246 / 7p75a)</name>
    <dbReference type="NCBI Taxonomy" id="644966"/>
    <lineage>
        <taxon>Bacteria</taxon>
        <taxon>Bacillati</taxon>
        <taxon>Bacillota</taxon>
        <taxon>Clostridia</taxon>
        <taxon>Eubacteriales</taxon>
        <taxon>Clostridiales Family XVII. Incertae Sedis</taxon>
        <taxon>Thermaerobacter</taxon>
    </lineage>
</organism>
<name>E6SKG3_THEM7</name>
<reference evidence="2" key="2">
    <citation type="journal article" date="2010" name="Stand. Genomic Sci.">
        <title>Complete genome sequence of Thermaerobacter marianensis type strain (7p75aT).</title>
        <authorList>
            <person name="Han C."/>
            <person name="Gu W."/>
            <person name="Zhang X."/>
            <person name="Lapidus A."/>
            <person name="Nolan M."/>
            <person name="Copeland A."/>
            <person name="Lucas S."/>
            <person name="Glavina Del Rio T."/>
            <person name="Tice H."/>
            <person name="Cheng J."/>
            <person name="Tapia R."/>
            <person name="Goodwin L."/>
            <person name="Pitluck S."/>
            <person name="Pagani I."/>
            <person name="Ivanova N."/>
            <person name="Mavromatis K."/>
            <person name="Mikhailova N."/>
            <person name="Pati A."/>
            <person name="Chen A."/>
            <person name="Palaniappan K."/>
            <person name="Land M."/>
            <person name="Hauser L."/>
            <person name="Chang Y."/>
            <person name="Jeffries C."/>
            <person name="Schneider S."/>
            <person name="Rohde M."/>
            <person name="Goker M."/>
            <person name="Pukall R."/>
            <person name="Woyke T."/>
            <person name="Bristow J."/>
            <person name="Eisen J."/>
            <person name="Markowitz V."/>
            <person name="Hugenholtz P."/>
            <person name="Kyrpides N."/>
            <person name="Klenk H."/>
            <person name="Detter J."/>
        </authorList>
    </citation>
    <scope>NUCLEOTIDE SEQUENCE [LARGE SCALE GENOMIC DNA]</scope>
    <source>
        <strain evidence="2">ATCC 700841 / DSM 12885 / JCM 10246 / 7p75a</strain>
    </source>
</reference>
<keyword evidence="2" id="KW-1185">Reference proteome</keyword>
<evidence type="ECO:0000313" key="2">
    <source>
        <dbReference type="Proteomes" id="UP000008915"/>
    </source>
</evidence>
<protein>
    <submittedName>
        <fullName evidence="1">DNA polymerase gamma</fullName>
    </submittedName>
</protein>
<gene>
    <name evidence="1" type="ordered locus">Tmar_0025</name>
</gene>
<dbReference type="AlphaFoldDB" id="E6SKG3"/>
<reference evidence="1 2" key="1">
    <citation type="journal article" date="2010" name="Stand. Genomic Sci.">
        <title>Complete genome sequence of Thermaerobacter marianensis type strain (7p75a).</title>
        <authorList>
            <person name="Han C."/>
            <person name="Gu W."/>
            <person name="Zhang X."/>
            <person name="Lapidus A."/>
            <person name="Nolan M."/>
            <person name="Copeland A."/>
            <person name="Lucas S."/>
            <person name="Del Rio T.G."/>
            <person name="Tice H."/>
            <person name="Cheng J.F."/>
            <person name="Tapia R."/>
            <person name="Goodwin L."/>
            <person name="Pitluck S."/>
            <person name="Pagani I."/>
            <person name="Ivanova N."/>
            <person name="Mavromatis K."/>
            <person name="Mikhailova N."/>
            <person name="Pati A."/>
            <person name="Chen A."/>
            <person name="Palaniappan K."/>
            <person name="Land M."/>
            <person name="Hauser L."/>
            <person name="Chang Y.J."/>
            <person name="Jeffries C.D."/>
            <person name="Schneider S."/>
            <person name="Rohde M."/>
            <person name="Goker M."/>
            <person name="Pukall R."/>
            <person name="Woyke T."/>
            <person name="Bristow J."/>
            <person name="Eisen J.A."/>
            <person name="Markowitz V."/>
            <person name="Hugenholtz P."/>
            <person name="Kyrpides N.C."/>
            <person name="Klenk H.P."/>
            <person name="Detter J.C."/>
        </authorList>
    </citation>
    <scope>NUCLEOTIDE SEQUENCE [LARGE SCALE GENOMIC DNA]</scope>
    <source>
        <strain evidence="2">ATCC 700841 / DSM 12885 / JCM 10246 / 7p75a</strain>
    </source>
</reference>
<dbReference type="KEGG" id="tmr:Tmar_0025"/>